<name>A0AB39WK58_9FLAO</name>
<dbReference type="PANTHER" id="PTHR23416:SF23">
    <property type="entry name" value="ACETYLTRANSFERASE C18B11.09C-RELATED"/>
    <property type="match status" value="1"/>
</dbReference>
<dbReference type="GO" id="GO:0008374">
    <property type="term" value="F:O-acyltransferase activity"/>
    <property type="evidence" value="ECO:0007669"/>
    <property type="project" value="TreeGrafter"/>
</dbReference>
<proteinExistence type="inferred from homology"/>
<sequence>METTDRLQTNHYVVPVFSKGNKIKRLVWQIVWALLCSWTPTPLHFWRTFIVRLFGGTIGKGVHLYPSCKIWAPWLLEMKDDSCLGPGVEVYNPGGCVIGIKAIISQDAYLCGATHDFNSENFTYIKKNITVGDYAWVCAKAIVLPGVTCGEGVVLGAAAVATKNMEPWSVYAGNPAQFIKKRTQFNS</sequence>
<dbReference type="AlphaFoldDB" id="A0AB39WK58"/>
<comment type="similarity">
    <text evidence="1">Belongs to the transferase hexapeptide repeat family.</text>
</comment>
<dbReference type="EMBL" id="CP165627">
    <property type="protein sequence ID" value="XDV02386.1"/>
    <property type="molecule type" value="Genomic_DNA"/>
</dbReference>
<evidence type="ECO:0000256" key="1">
    <source>
        <dbReference type="ARBA" id="ARBA00007274"/>
    </source>
</evidence>
<dbReference type="SUPFAM" id="SSF51161">
    <property type="entry name" value="Trimeric LpxA-like enzymes"/>
    <property type="match status" value="1"/>
</dbReference>
<dbReference type="InterPro" id="IPR051159">
    <property type="entry name" value="Hexapeptide_acetyltransf"/>
</dbReference>
<dbReference type="RefSeq" id="WP_369765672.1">
    <property type="nucleotide sequence ID" value="NZ_CP165627.1"/>
</dbReference>
<evidence type="ECO:0000313" key="3">
    <source>
        <dbReference type="EMBL" id="XDV02386.1"/>
    </source>
</evidence>
<gene>
    <name evidence="3" type="ORF">AB3G32_01700</name>
</gene>
<reference evidence="3" key="1">
    <citation type="submission" date="2024-07" db="EMBL/GenBank/DDBJ databases">
        <authorList>
            <person name="Biller S.J."/>
        </authorList>
    </citation>
    <scope>NUCLEOTIDE SEQUENCE</scope>
    <source>
        <strain evidence="3">WC2429</strain>
    </source>
</reference>
<dbReference type="PANTHER" id="PTHR23416">
    <property type="entry name" value="SIALIC ACID SYNTHASE-RELATED"/>
    <property type="match status" value="1"/>
</dbReference>
<dbReference type="Gene3D" id="2.160.10.10">
    <property type="entry name" value="Hexapeptide repeat proteins"/>
    <property type="match status" value="1"/>
</dbReference>
<dbReference type="GO" id="GO:0005829">
    <property type="term" value="C:cytosol"/>
    <property type="evidence" value="ECO:0007669"/>
    <property type="project" value="TreeGrafter"/>
</dbReference>
<keyword evidence="2" id="KW-0808">Transferase</keyword>
<evidence type="ECO:0000256" key="2">
    <source>
        <dbReference type="ARBA" id="ARBA00022679"/>
    </source>
</evidence>
<organism evidence="3">
    <name type="scientific">Flavobacterium sp. WC2429</name>
    <dbReference type="NCBI Taxonomy" id="3234140"/>
    <lineage>
        <taxon>Bacteria</taxon>
        <taxon>Pseudomonadati</taxon>
        <taxon>Bacteroidota</taxon>
        <taxon>Flavobacteriia</taxon>
        <taxon>Flavobacteriales</taxon>
        <taxon>Flavobacteriaceae</taxon>
        <taxon>Flavobacterium</taxon>
    </lineage>
</organism>
<accession>A0AB39WK58</accession>
<protein>
    <submittedName>
        <fullName evidence="3">Colanic acid biosynthesis acetyltransferase</fullName>
    </submittedName>
</protein>
<dbReference type="InterPro" id="IPR011004">
    <property type="entry name" value="Trimer_LpxA-like_sf"/>
</dbReference>